<evidence type="ECO:0000313" key="3">
    <source>
        <dbReference type="Proteomes" id="UP000660262"/>
    </source>
</evidence>
<dbReference type="AlphaFoldDB" id="A0A830I3C2"/>
<dbReference type="InterPro" id="IPR036873">
    <property type="entry name" value="Rhodanese-like_dom_sf"/>
</dbReference>
<comment type="caution">
    <text evidence="2">The sequence shown here is derived from an EMBL/GenBank/DDBJ whole genome shotgun (WGS) entry which is preliminary data.</text>
</comment>
<dbReference type="InterPro" id="IPR001763">
    <property type="entry name" value="Rhodanese-like_dom"/>
</dbReference>
<evidence type="ECO:0000313" key="2">
    <source>
        <dbReference type="EMBL" id="GHP11667.1"/>
    </source>
</evidence>
<dbReference type="Pfam" id="PF00581">
    <property type="entry name" value="Rhodanese"/>
    <property type="match status" value="1"/>
</dbReference>
<dbReference type="OrthoDB" id="566238at2759"/>
<accession>A0A830I3C2</accession>
<proteinExistence type="predicted"/>
<gene>
    <name evidence="2" type="ORF">PPROV_001039500</name>
</gene>
<sequence length="204" mass="21937">MSSPAALRLPVPGSVSMSLRGRPALVSHASQGRSRCRCRTSRRGFTTKAEAHPSFVAPDDAMMLLKTRSFKFVDLRPSDEYDSEHITKPPRCSVNVPPGKPGDPISRLAACGVAVNNNALLVSQDGVVAKNVADAIAAQWTGELAVLEGGYAAWREVWTTAGRRVPPKGRWMPTGTEALKSGLNVGDAAMSYEEQQNVEDATKY</sequence>
<keyword evidence="3" id="KW-1185">Reference proteome</keyword>
<name>A0A830I3C2_9CHLO</name>
<dbReference type="EMBL" id="BNJQ01000035">
    <property type="protein sequence ID" value="GHP11667.1"/>
    <property type="molecule type" value="Genomic_DNA"/>
</dbReference>
<dbReference type="PROSITE" id="PS50206">
    <property type="entry name" value="RHODANESE_3"/>
    <property type="match status" value="1"/>
</dbReference>
<dbReference type="SUPFAM" id="SSF52821">
    <property type="entry name" value="Rhodanese/Cell cycle control phosphatase"/>
    <property type="match status" value="1"/>
</dbReference>
<dbReference type="CDD" id="cd00158">
    <property type="entry name" value="RHOD"/>
    <property type="match status" value="1"/>
</dbReference>
<feature type="domain" description="Rhodanese" evidence="1">
    <location>
        <begin position="66"/>
        <end position="163"/>
    </location>
</feature>
<dbReference type="Proteomes" id="UP000660262">
    <property type="component" value="Unassembled WGS sequence"/>
</dbReference>
<evidence type="ECO:0000259" key="1">
    <source>
        <dbReference type="PROSITE" id="PS50206"/>
    </source>
</evidence>
<reference evidence="2" key="1">
    <citation type="submission" date="2020-10" db="EMBL/GenBank/DDBJ databases">
        <title>Unveiling of a novel bifunctional photoreceptor, Dualchrome1, isolated from a cosmopolitan green alga.</title>
        <authorList>
            <person name="Suzuki S."/>
            <person name="Kawachi M."/>
        </authorList>
    </citation>
    <scope>NUCLEOTIDE SEQUENCE</scope>
    <source>
        <strain evidence="2">NIES 2893</strain>
    </source>
</reference>
<dbReference type="Gene3D" id="3.40.250.10">
    <property type="entry name" value="Rhodanese-like domain"/>
    <property type="match status" value="1"/>
</dbReference>
<protein>
    <recommendedName>
        <fullName evidence="1">Rhodanese domain-containing protein</fullName>
    </recommendedName>
</protein>
<organism evidence="2 3">
    <name type="scientific">Pycnococcus provasolii</name>
    <dbReference type="NCBI Taxonomy" id="41880"/>
    <lineage>
        <taxon>Eukaryota</taxon>
        <taxon>Viridiplantae</taxon>
        <taxon>Chlorophyta</taxon>
        <taxon>Pseudoscourfieldiophyceae</taxon>
        <taxon>Pseudoscourfieldiales</taxon>
        <taxon>Pycnococcaceae</taxon>
        <taxon>Pycnococcus</taxon>
    </lineage>
</organism>